<dbReference type="Gene3D" id="3.90.1490.10">
    <property type="entry name" value="putative n-type atp pyrophosphatase, domain 2"/>
    <property type="match status" value="1"/>
</dbReference>
<dbReference type="EC" id="6.3.1.14" evidence="2"/>
<comment type="caution">
    <text evidence="2">The sequence shown here is derived from an EMBL/GenBank/DDBJ whole genome shotgun (WGS) entry which is preliminary data.</text>
</comment>
<dbReference type="CDD" id="cd01994">
    <property type="entry name" value="AANH_PF0828-like"/>
    <property type="match status" value="1"/>
</dbReference>
<dbReference type="SUPFAM" id="SSF52402">
    <property type="entry name" value="Adenine nucleotide alpha hydrolases-like"/>
    <property type="match status" value="1"/>
</dbReference>
<accession>A0A7J3M0X1</accession>
<dbReference type="InterPro" id="IPR030662">
    <property type="entry name" value="DPH6/MJ0570"/>
</dbReference>
<dbReference type="GO" id="GO:0017183">
    <property type="term" value="P:protein histidyl modification to diphthamide"/>
    <property type="evidence" value="ECO:0007669"/>
    <property type="project" value="TreeGrafter"/>
</dbReference>
<dbReference type="InterPro" id="IPR002761">
    <property type="entry name" value="Diphthami_syn_dom"/>
</dbReference>
<evidence type="ECO:0000259" key="1">
    <source>
        <dbReference type="Pfam" id="PF01902"/>
    </source>
</evidence>
<dbReference type="GO" id="GO:0017178">
    <property type="term" value="F:diphthine-ammonia ligase activity"/>
    <property type="evidence" value="ECO:0007669"/>
    <property type="project" value="UniProtKB-EC"/>
</dbReference>
<organism evidence="2">
    <name type="scientific">Archaeoglobus fulgidus</name>
    <dbReference type="NCBI Taxonomy" id="2234"/>
    <lineage>
        <taxon>Archaea</taxon>
        <taxon>Methanobacteriati</taxon>
        <taxon>Methanobacteriota</taxon>
        <taxon>Archaeoglobi</taxon>
        <taxon>Archaeoglobales</taxon>
        <taxon>Archaeoglobaceae</taxon>
        <taxon>Archaeoglobus</taxon>
    </lineage>
</organism>
<name>A0A7J3M0X1_ARCFL</name>
<dbReference type="PANTHER" id="PTHR12196:SF2">
    <property type="entry name" value="DIPHTHINE--AMMONIA LIGASE"/>
    <property type="match status" value="1"/>
</dbReference>
<dbReference type="PANTHER" id="PTHR12196">
    <property type="entry name" value="DOMAIN OF UNKNOWN FUNCTION 71 DUF71 -CONTAINING PROTEIN"/>
    <property type="match status" value="1"/>
</dbReference>
<dbReference type="NCBIfam" id="TIGR00290">
    <property type="entry name" value="MJ0570_dom"/>
    <property type="match status" value="1"/>
</dbReference>
<evidence type="ECO:0000313" key="2">
    <source>
        <dbReference type="EMBL" id="HGT82493.1"/>
    </source>
</evidence>
<gene>
    <name evidence="2" type="ORF">ENT52_02040</name>
</gene>
<dbReference type="EMBL" id="DSYZ01000047">
    <property type="protein sequence ID" value="HGT82493.1"/>
    <property type="molecule type" value="Genomic_DNA"/>
</dbReference>
<reference evidence="2" key="1">
    <citation type="journal article" date="2020" name="mSystems">
        <title>Genome- and Community-Level Interaction Insights into Carbon Utilization and Element Cycling Functions of Hydrothermarchaeota in Hydrothermal Sediment.</title>
        <authorList>
            <person name="Zhou Z."/>
            <person name="Liu Y."/>
            <person name="Xu W."/>
            <person name="Pan J."/>
            <person name="Luo Z.H."/>
            <person name="Li M."/>
        </authorList>
    </citation>
    <scope>NUCLEOTIDE SEQUENCE [LARGE SCALE GENOMIC DNA]</scope>
    <source>
        <strain evidence="2">SpSt-587</strain>
    </source>
</reference>
<sequence>MESVLLIHNALGIHEILRHLIFLPSQEVISMILAMWSGGKDSAMAFYRASKLYKIDRLVCMIKNGETRAHRLKESILRRQSEAMGIEIVFGRYDENFEEILKSVFRSNEAEKVVFGDIYLEHHRNWIERVCKELGIEAIFPLWGENTKKLAEDIAREFNAIVIAVRKNFKDILGRRFDEEVIEYLLKKNADPCGENGEFHTIVVDGPIFKKPIEVTIGKHFEDEKYYYLEVL</sequence>
<dbReference type="InterPro" id="IPR014729">
    <property type="entry name" value="Rossmann-like_a/b/a_fold"/>
</dbReference>
<feature type="domain" description="Diphthamide synthase" evidence="1">
    <location>
        <begin position="33"/>
        <end position="231"/>
    </location>
</feature>
<dbReference type="Pfam" id="PF01902">
    <property type="entry name" value="Diphthami_syn_2"/>
    <property type="match status" value="1"/>
</dbReference>
<proteinExistence type="predicted"/>
<dbReference type="AlphaFoldDB" id="A0A7J3M0X1"/>
<keyword evidence="2" id="KW-0436">Ligase</keyword>
<protein>
    <submittedName>
        <fullName evidence="2">Diphthine--ammonia ligase</fullName>
        <ecNumber evidence="2">6.3.1.14</ecNumber>
    </submittedName>
</protein>
<dbReference type="Gene3D" id="3.40.50.620">
    <property type="entry name" value="HUPs"/>
    <property type="match status" value="1"/>
</dbReference>